<feature type="domain" description="Transmembrane protein family 132 fourth" evidence="9">
    <location>
        <begin position="29"/>
        <end position="125"/>
    </location>
</feature>
<evidence type="ECO:0008006" key="14">
    <source>
        <dbReference type="Google" id="ProtNLM"/>
    </source>
</evidence>
<sequence>MTLMNQEKYGSVANKVGARVQIQHDNTYAIVPVIKTTELVNTALLTGRMENLPLKIYSISHSGQIGDITSQTTCHSGDEQVLKVAQACNVVYMDGSETHGATSVSVIAKYGRHTRFLFFRVWAPDFPLQVDLSDGKLSLIKGWKVPQRQRSYRKTRGVDFGLLMQPELLLDEEGHTGDEASGECKLRYQQSIIDVYTRFCVPDGLHKQFLIHRKAMFRITDLVMDKLRVADSSVATLEGNIVQGVQGGRTEVQVLSRLGRVIGATELKVSTDRVTIEELAVELVTGLSMSLSLEKEIPSMLVARIDRHTKLRQKYQEGVLDISVKFSDGSMMPLHHIRLVDYFLDTSTLNSHLVSFGPALSPHTPLVVGLKQGAGELVKIALQLGDACQRKKSRPLAVSYVYVNVDFSKQPTSPSTEVQNDASQSFNNHASSRNRYSYPEIIKNGDKGLLQVSVDGGTRKSGEHAPPDVAIHDLSDGVKRVPSQQHQPQRLVASTGMTPLEVGMYVLLSVFCVAVVVFAVNCVVFVMRHKRKRLPASANGTDPVSEAKDWVWIGRETLQRNAINTECEQTLMAETDFNGNHGGPSSAPGSNRNSSCSTERNSVVSTYKGSECSIRITANPMLDSVPPPPPPGGSSAARRSGGSATGTMGSDIRWDYEAMGMTYEQLMEYFDNLKESTA</sequence>
<dbReference type="Pfam" id="PF23487">
    <property type="entry name" value="Ig_TMEM132_6th"/>
    <property type="match status" value="1"/>
</dbReference>
<feature type="region of interest" description="Disordered" evidence="6">
    <location>
        <begin position="411"/>
        <end position="431"/>
    </location>
</feature>
<keyword evidence="13" id="KW-1185">Reference proteome</keyword>
<protein>
    <recommendedName>
        <fullName evidence="14">Transmembrane protein 132E</fullName>
    </recommendedName>
</protein>
<dbReference type="GO" id="GO:0016020">
    <property type="term" value="C:membrane"/>
    <property type="evidence" value="ECO:0007669"/>
    <property type="project" value="UniProtKB-SubCell"/>
</dbReference>
<organism evidence="12 13">
    <name type="scientific">Ridgeia piscesae</name>
    <name type="common">Tubeworm</name>
    <dbReference type="NCBI Taxonomy" id="27915"/>
    <lineage>
        <taxon>Eukaryota</taxon>
        <taxon>Metazoa</taxon>
        <taxon>Spiralia</taxon>
        <taxon>Lophotrochozoa</taxon>
        <taxon>Annelida</taxon>
        <taxon>Polychaeta</taxon>
        <taxon>Sedentaria</taxon>
        <taxon>Canalipalpata</taxon>
        <taxon>Sabellida</taxon>
        <taxon>Siboglinidae</taxon>
        <taxon>Ridgeia</taxon>
    </lineage>
</organism>
<feature type="region of interest" description="Disordered" evidence="6">
    <location>
        <begin position="619"/>
        <end position="650"/>
    </location>
</feature>
<dbReference type="AlphaFoldDB" id="A0AAD9NDB9"/>
<evidence type="ECO:0000256" key="5">
    <source>
        <dbReference type="ARBA" id="ARBA00023136"/>
    </source>
</evidence>
<keyword evidence="3 7" id="KW-0812">Transmembrane</keyword>
<dbReference type="PANTHER" id="PTHR13388">
    <property type="entry name" value="DETONATOR, ISOFORM E"/>
    <property type="match status" value="1"/>
</dbReference>
<gene>
    <name evidence="12" type="ORF">NP493_1487g00032</name>
</gene>
<evidence type="ECO:0000256" key="2">
    <source>
        <dbReference type="ARBA" id="ARBA00006166"/>
    </source>
</evidence>
<evidence type="ECO:0000256" key="1">
    <source>
        <dbReference type="ARBA" id="ARBA00004479"/>
    </source>
</evidence>
<comment type="subcellular location">
    <subcellularLocation>
        <location evidence="1">Membrane</location>
        <topology evidence="1">Single-pass type I membrane protein</topology>
    </subcellularLocation>
</comment>
<proteinExistence type="inferred from homology"/>
<dbReference type="EMBL" id="JAODUO010001486">
    <property type="protein sequence ID" value="KAK2163044.1"/>
    <property type="molecule type" value="Genomic_DNA"/>
</dbReference>
<keyword evidence="5 7" id="KW-0472">Membrane</keyword>
<evidence type="ECO:0000259" key="8">
    <source>
        <dbReference type="Pfam" id="PF15706"/>
    </source>
</evidence>
<feature type="compositionally biased region" description="Polar residues" evidence="6">
    <location>
        <begin position="587"/>
        <end position="600"/>
    </location>
</feature>
<dbReference type="InterPro" id="IPR026307">
    <property type="entry name" value="TMEM132"/>
</dbReference>
<comment type="similarity">
    <text evidence="2">Belongs to the TMEM132 family.</text>
</comment>
<comment type="caution">
    <text evidence="12">The sequence shown here is derived from an EMBL/GenBank/DDBJ whole genome shotgun (WGS) entry which is preliminary data.</text>
</comment>
<evidence type="ECO:0000259" key="10">
    <source>
        <dbReference type="Pfam" id="PF23486"/>
    </source>
</evidence>
<reference evidence="12" key="1">
    <citation type="journal article" date="2023" name="Mol. Biol. Evol.">
        <title>Third-Generation Sequencing Reveals the Adaptive Role of the Epigenome in Three Deep-Sea Polychaetes.</title>
        <authorList>
            <person name="Perez M."/>
            <person name="Aroh O."/>
            <person name="Sun Y."/>
            <person name="Lan Y."/>
            <person name="Juniper S.K."/>
            <person name="Young C.R."/>
            <person name="Angers B."/>
            <person name="Qian P.Y."/>
        </authorList>
    </citation>
    <scope>NUCLEOTIDE SEQUENCE</scope>
    <source>
        <strain evidence="12">R07B-5</strain>
    </source>
</reference>
<dbReference type="InterPro" id="IPR031436">
    <property type="entry name" value="TMEM132_C"/>
</dbReference>
<feature type="domain" description="Transmembrane protein TMEM132 fifth" evidence="10">
    <location>
        <begin position="129"/>
        <end position="274"/>
    </location>
</feature>
<evidence type="ECO:0000256" key="7">
    <source>
        <dbReference type="SAM" id="Phobius"/>
    </source>
</evidence>
<evidence type="ECO:0000256" key="6">
    <source>
        <dbReference type="SAM" id="MobiDB-lite"/>
    </source>
</evidence>
<dbReference type="Pfam" id="PF15706">
    <property type="entry name" value="TMEM132_C"/>
    <property type="match status" value="1"/>
</dbReference>
<keyword evidence="4 7" id="KW-1133">Transmembrane helix</keyword>
<feature type="transmembrane region" description="Helical" evidence="7">
    <location>
        <begin position="502"/>
        <end position="527"/>
    </location>
</feature>
<dbReference type="PANTHER" id="PTHR13388:SF11">
    <property type="entry name" value="DETONATOR, ISOFORM E"/>
    <property type="match status" value="1"/>
</dbReference>
<dbReference type="Proteomes" id="UP001209878">
    <property type="component" value="Unassembled WGS sequence"/>
</dbReference>
<feature type="domain" description="Transmembrane protein TMEM132 sixth" evidence="11">
    <location>
        <begin position="275"/>
        <end position="390"/>
    </location>
</feature>
<dbReference type="InterPro" id="IPR055424">
    <property type="entry name" value="Ig_TMEM132_6th"/>
</dbReference>
<evidence type="ECO:0000313" key="12">
    <source>
        <dbReference type="EMBL" id="KAK2163044.1"/>
    </source>
</evidence>
<feature type="region of interest" description="Disordered" evidence="6">
    <location>
        <begin position="575"/>
        <end position="600"/>
    </location>
</feature>
<name>A0AAD9NDB9_RIDPI</name>
<evidence type="ECO:0000313" key="13">
    <source>
        <dbReference type="Proteomes" id="UP001209878"/>
    </source>
</evidence>
<evidence type="ECO:0000259" key="11">
    <source>
        <dbReference type="Pfam" id="PF23487"/>
    </source>
</evidence>
<evidence type="ECO:0000256" key="3">
    <source>
        <dbReference type="ARBA" id="ARBA00022692"/>
    </source>
</evidence>
<feature type="domain" description="Transmembrane protein TMEM132 C-terminal" evidence="8">
    <location>
        <begin position="486"/>
        <end position="557"/>
    </location>
</feature>
<dbReference type="InterPro" id="IPR055423">
    <property type="entry name" value="Ig_TMEM132_5th"/>
</dbReference>
<evidence type="ECO:0000256" key="4">
    <source>
        <dbReference type="ARBA" id="ARBA00022989"/>
    </source>
</evidence>
<dbReference type="InterPro" id="IPR031437">
    <property type="entry name" value="Ig_TMEM132_4th"/>
</dbReference>
<dbReference type="Pfam" id="PF23486">
    <property type="entry name" value="Ig_TMEM132_5th"/>
    <property type="match status" value="1"/>
</dbReference>
<dbReference type="Pfam" id="PF16070">
    <property type="entry name" value="Ig_TMEM132_4th"/>
    <property type="match status" value="1"/>
</dbReference>
<feature type="compositionally biased region" description="Low complexity" evidence="6">
    <location>
        <begin position="633"/>
        <end position="642"/>
    </location>
</feature>
<evidence type="ECO:0000259" key="9">
    <source>
        <dbReference type="Pfam" id="PF16070"/>
    </source>
</evidence>
<accession>A0AAD9NDB9</accession>